<evidence type="ECO:0000313" key="7">
    <source>
        <dbReference type="EMBL" id="OMJ89516.1"/>
    </source>
</evidence>
<dbReference type="EMBL" id="MPUH01000124">
    <property type="protein sequence ID" value="OMJ89516.1"/>
    <property type="molecule type" value="Genomic_DNA"/>
</dbReference>
<evidence type="ECO:0000256" key="3">
    <source>
        <dbReference type="ARBA" id="ARBA00022478"/>
    </source>
</evidence>
<evidence type="ECO:0000313" key="8">
    <source>
        <dbReference type="Proteomes" id="UP000187209"/>
    </source>
</evidence>
<evidence type="ECO:0000256" key="1">
    <source>
        <dbReference type="ARBA" id="ARBA00004123"/>
    </source>
</evidence>
<feature type="domain" description="S1 motif" evidence="5">
    <location>
        <begin position="81"/>
        <end position="158"/>
    </location>
</feature>
<keyword evidence="4" id="KW-0804">Transcription</keyword>
<gene>
    <name evidence="7" type="ORF">SteCoe_8315</name>
</gene>
<dbReference type="PANTHER" id="PTHR12709:SF4">
    <property type="entry name" value="DNA-DIRECTED RNA POLYMERASE II SUBUNIT RPB7"/>
    <property type="match status" value="1"/>
</dbReference>
<evidence type="ECO:0000256" key="2">
    <source>
        <dbReference type="ARBA" id="ARBA00009307"/>
    </source>
</evidence>
<dbReference type="InterPro" id="IPR036898">
    <property type="entry name" value="RNA_pol_Rpb7-like_N_sf"/>
</dbReference>
<dbReference type="InterPro" id="IPR045113">
    <property type="entry name" value="Rpb7-like"/>
</dbReference>
<dbReference type="GO" id="GO:0060213">
    <property type="term" value="P:positive regulation of nuclear-transcribed mRNA poly(A) tail shortening"/>
    <property type="evidence" value="ECO:0007669"/>
    <property type="project" value="TreeGrafter"/>
</dbReference>
<name>A0A1R2CKM6_9CILI</name>
<dbReference type="Proteomes" id="UP000187209">
    <property type="component" value="Unassembled WGS sequence"/>
</dbReference>
<protein>
    <recommendedName>
        <fullName evidence="9">S1 motif domain-containing protein</fullName>
    </recommendedName>
</protein>
<dbReference type="Gene3D" id="3.30.1490.120">
    <property type="entry name" value="RNA polymerase Rpb7-like, N-terminal domain"/>
    <property type="match status" value="1"/>
</dbReference>
<dbReference type="GO" id="GO:0003727">
    <property type="term" value="F:single-stranded RNA binding"/>
    <property type="evidence" value="ECO:0007669"/>
    <property type="project" value="TreeGrafter"/>
</dbReference>
<dbReference type="InterPro" id="IPR012340">
    <property type="entry name" value="NA-bd_OB-fold"/>
</dbReference>
<dbReference type="InterPro" id="IPR003029">
    <property type="entry name" value="S1_domain"/>
</dbReference>
<dbReference type="AlphaFoldDB" id="A0A1R2CKM6"/>
<dbReference type="GO" id="GO:0000932">
    <property type="term" value="C:P-body"/>
    <property type="evidence" value="ECO:0007669"/>
    <property type="project" value="TreeGrafter"/>
</dbReference>
<dbReference type="GO" id="GO:0005665">
    <property type="term" value="C:RNA polymerase II, core complex"/>
    <property type="evidence" value="ECO:0007669"/>
    <property type="project" value="TreeGrafter"/>
</dbReference>
<comment type="similarity">
    <text evidence="2">Belongs to the eukaryotic RPB7/RPC8 RNA polymerase subunit family.</text>
</comment>
<dbReference type="InterPro" id="IPR005576">
    <property type="entry name" value="Rpb7-like_N"/>
</dbReference>
<dbReference type="SUPFAM" id="SSF50249">
    <property type="entry name" value="Nucleic acid-binding proteins"/>
    <property type="match status" value="1"/>
</dbReference>
<dbReference type="Pfam" id="PF00575">
    <property type="entry name" value="S1"/>
    <property type="match status" value="1"/>
</dbReference>
<dbReference type="GO" id="GO:0031369">
    <property type="term" value="F:translation initiation factor binding"/>
    <property type="evidence" value="ECO:0007669"/>
    <property type="project" value="TreeGrafter"/>
</dbReference>
<proteinExistence type="inferred from homology"/>
<evidence type="ECO:0000256" key="4">
    <source>
        <dbReference type="ARBA" id="ARBA00023163"/>
    </source>
</evidence>
<dbReference type="Gene3D" id="2.40.50.140">
    <property type="entry name" value="Nucleic acid-binding proteins"/>
    <property type="match status" value="1"/>
</dbReference>
<evidence type="ECO:0008006" key="9">
    <source>
        <dbReference type="Google" id="ProtNLM"/>
    </source>
</evidence>
<dbReference type="Pfam" id="PF03876">
    <property type="entry name" value="SHS2_Rpb7-N"/>
    <property type="match status" value="1"/>
</dbReference>
<dbReference type="GO" id="GO:0006367">
    <property type="term" value="P:transcription initiation at RNA polymerase II promoter"/>
    <property type="evidence" value="ECO:0007669"/>
    <property type="project" value="TreeGrafter"/>
</dbReference>
<dbReference type="OrthoDB" id="1162399at2759"/>
<dbReference type="GO" id="GO:0045948">
    <property type="term" value="P:positive regulation of translational initiation"/>
    <property type="evidence" value="ECO:0007669"/>
    <property type="project" value="TreeGrafter"/>
</dbReference>
<dbReference type="SUPFAM" id="SSF88798">
    <property type="entry name" value="N-terminal, heterodimerisation domain of RBP7 (RpoE)"/>
    <property type="match status" value="1"/>
</dbReference>
<sequence length="176" mass="19677">MFFILNLKKNLLVTPEYLGKKLSTQLLNLLKRAVEGSFNPRHGYLVKVLTVDKYGEGKVQDGSGDVLFPLSYKALVFMPYKDEVLDGIVTNVLPEGFMASVGPMSLFISSQKLPTDYRIDMENRPHPRWTNVNDSTSHVQVGSDVRVKIIGIRINGNEILGVCDMSESHLGPIKVR</sequence>
<keyword evidence="3" id="KW-0240">DNA-directed RNA polymerase</keyword>
<accession>A0A1R2CKM6</accession>
<organism evidence="7 8">
    <name type="scientific">Stentor coeruleus</name>
    <dbReference type="NCBI Taxonomy" id="5963"/>
    <lineage>
        <taxon>Eukaryota</taxon>
        <taxon>Sar</taxon>
        <taxon>Alveolata</taxon>
        <taxon>Ciliophora</taxon>
        <taxon>Postciliodesmatophora</taxon>
        <taxon>Heterotrichea</taxon>
        <taxon>Heterotrichida</taxon>
        <taxon>Stentoridae</taxon>
        <taxon>Stentor</taxon>
    </lineage>
</organism>
<dbReference type="PANTHER" id="PTHR12709">
    <property type="entry name" value="DNA-DIRECTED RNA POLYMERASE II, III"/>
    <property type="match status" value="1"/>
</dbReference>
<evidence type="ECO:0000259" key="5">
    <source>
        <dbReference type="Pfam" id="PF00575"/>
    </source>
</evidence>
<dbReference type="GO" id="GO:0003697">
    <property type="term" value="F:single-stranded DNA binding"/>
    <property type="evidence" value="ECO:0007669"/>
    <property type="project" value="TreeGrafter"/>
</dbReference>
<keyword evidence="8" id="KW-1185">Reference proteome</keyword>
<evidence type="ECO:0000259" key="6">
    <source>
        <dbReference type="Pfam" id="PF03876"/>
    </source>
</evidence>
<comment type="subcellular location">
    <subcellularLocation>
        <location evidence="1">Nucleus</location>
    </subcellularLocation>
</comment>
<feature type="domain" description="RNA polymerase Rpb7-like N-terminal" evidence="6">
    <location>
        <begin position="10"/>
        <end position="64"/>
    </location>
</feature>
<reference evidence="7 8" key="1">
    <citation type="submission" date="2016-11" db="EMBL/GenBank/DDBJ databases">
        <title>The macronuclear genome of Stentor coeruleus: a giant cell with tiny introns.</title>
        <authorList>
            <person name="Slabodnick M."/>
            <person name="Ruby J.G."/>
            <person name="Reiff S.B."/>
            <person name="Swart E.C."/>
            <person name="Gosai S."/>
            <person name="Prabakaran S."/>
            <person name="Witkowska E."/>
            <person name="Larue G.E."/>
            <person name="Fisher S."/>
            <person name="Freeman R.M."/>
            <person name="Gunawardena J."/>
            <person name="Chu W."/>
            <person name="Stover N.A."/>
            <person name="Gregory B.D."/>
            <person name="Nowacki M."/>
            <person name="Derisi J."/>
            <person name="Roy S.W."/>
            <person name="Marshall W.F."/>
            <person name="Sood P."/>
        </authorList>
    </citation>
    <scope>NUCLEOTIDE SEQUENCE [LARGE SCALE GENOMIC DNA]</scope>
    <source>
        <strain evidence="7">WM001</strain>
    </source>
</reference>
<comment type="caution">
    <text evidence="7">The sequence shown here is derived from an EMBL/GenBank/DDBJ whole genome shotgun (WGS) entry which is preliminary data.</text>
</comment>
<dbReference type="FunFam" id="3.30.1490.120:FF:000001">
    <property type="entry name" value="DNA-directed RNA polymerase II subunit RPB7"/>
    <property type="match status" value="1"/>
</dbReference>